<feature type="compositionally biased region" description="Basic and acidic residues" evidence="1">
    <location>
        <begin position="288"/>
        <end position="307"/>
    </location>
</feature>
<evidence type="ECO:0000256" key="1">
    <source>
        <dbReference type="SAM" id="MobiDB-lite"/>
    </source>
</evidence>
<dbReference type="AlphaFoldDB" id="A0AAD9A398"/>
<proteinExistence type="predicted"/>
<name>A0AAD9A398_9PEZI</name>
<gene>
    <name evidence="2" type="ORF">CCHR01_17596</name>
</gene>
<dbReference type="InterPro" id="IPR038765">
    <property type="entry name" value="Papain-like_cys_pep_sf"/>
</dbReference>
<dbReference type="SUPFAM" id="SSF54001">
    <property type="entry name" value="Cysteine proteinases"/>
    <property type="match status" value="1"/>
</dbReference>
<dbReference type="GO" id="GO:0008233">
    <property type="term" value="F:peptidase activity"/>
    <property type="evidence" value="ECO:0007669"/>
    <property type="project" value="UniProtKB-KW"/>
</dbReference>
<organism evidence="2 3">
    <name type="scientific">Colletotrichum chrysophilum</name>
    <dbReference type="NCBI Taxonomy" id="1836956"/>
    <lineage>
        <taxon>Eukaryota</taxon>
        <taxon>Fungi</taxon>
        <taxon>Dikarya</taxon>
        <taxon>Ascomycota</taxon>
        <taxon>Pezizomycotina</taxon>
        <taxon>Sordariomycetes</taxon>
        <taxon>Hypocreomycetidae</taxon>
        <taxon>Glomerellales</taxon>
        <taxon>Glomerellaceae</taxon>
        <taxon>Colletotrichum</taxon>
        <taxon>Colletotrichum gloeosporioides species complex</taxon>
    </lineage>
</organism>
<comment type="caution">
    <text evidence="2">The sequence shown here is derived from an EMBL/GenBank/DDBJ whole genome shotgun (WGS) entry which is preliminary data.</text>
</comment>
<dbReference type="EMBL" id="JAQOWY010000629">
    <property type="protein sequence ID" value="KAK1839785.1"/>
    <property type="molecule type" value="Genomic_DNA"/>
</dbReference>
<reference evidence="2" key="1">
    <citation type="submission" date="2023-01" db="EMBL/GenBank/DDBJ databases">
        <title>Colletotrichum chrysophilum M932 genome sequence.</title>
        <authorList>
            <person name="Baroncelli R."/>
        </authorList>
    </citation>
    <scope>NUCLEOTIDE SEQUENCE</scope>
    <source>
        <strain evidence="2">M932</strain>
    </source>
</reference>
<feature type="compositionally biased region" description="Basic and acidic residues" evidence="1">
    <location>
        <begin position="315"/>
        <end position="327"/>
    </location>
</feature>
<sequence>MGLTDSLTLAKAGHERLERCRERLAPLLLAENVMMPSCDKSHWRLFVYNRPTHTISELDSLEPRNYIAEEQVIPTLSWLYGAAWRPKSKFKNSICGSPIHSDVSSPSPARQANAARQENGNDYGVLVVAFGMIGSVPSRVNAPACRRHLHQALLTSPDAGVPVDMCASFSSIMPTTGADASTRATYRRAVGKKLRVMISEVKANKRDKTEQHHEKLARVLRAKVGLFGAIDGLIQLHATHQAALEEWLRHPQYLDTVGQVEEALTQANRMALRAIDLLKAAILARQAGREDASSDTDGPEKAQDFRTTEQCARGHRSDGSGRARKWEEAEDERIMSASAQTHAHGDQIGGGQFWALEGLDTDRLLGGNQLFSP</sequence>
<keyword evidence="2" id="KW-0645">Protease</keyword>
<dbReference type="GO" id="GO:0006508">
    <property type="term" value="P:proteolysis"/>
    <property type="evidence" value="ECO:0007669"/>
    <property type="project" value="UniProtKB-KW"/>
</dbReference>
<keyword evidence="2" id="KW-0378">Hydrolase</keyword>
<feature type="region of interest" description="Disordered" evidence="1">
    <location>
        <begin position="288"/>
        <end position="346"/>
    </location>
</feature>
<protein>
    <submittedName>
        <fullName evidence="2">Ulp1 protease family protein</fullName>
    </submittedName>
</protein>
<accession>A0AAD9A398</accession>
<dbReference type="Proteomes" id="UP001243330">
    <property type="component" value="Unassembled WGS sequence"/>
</dbReference>
<evidence type="ECO:0000313" key="3">
    <source>
        <dbReference type="Proteomes" id="UP001243330"/>
    </source>
</evidence>
<dbReference type="Gene3D" id="3.40.395.10">
    <property type="entry name" value="Adenoviral Proteinase, Chain A"/>
    <property type="match status" value="1"/>
</dbReference>
<keyword evidence="3" id="KW-1185">Reference proteome</keyword>
<evidence type="ECO:0000313" key="2">
    <source>
        <dbReference type="EMBL" id="KAK1839785.1"/>
    </source>
</evidence>